<organism evidence="1 2">
    <name type="scientific">Methylobacterium soli</name>
    <dbReference type="NCBI Taxonomy" id="553447"/>
    <lineage>
        <taxon>Bacteria</taxon>
        <taxon>Pseudomonadati</taxon>
        <taxon>Pseudomonadota</taxon>
        <taxon>Alphaproteobacteria</taxon>
        <taxon>Hyphomicrobiales</taxon>
        <taxon>Methylobacteriaceae</taxon>
        <taxon>Methylobacterium</taxon>
    </lineage>
</organism>
<gene>
    <name evidence="1" type="ORF">F6X53_27065</name>
</gene>
<evidence type="ECO:0000313" key="1">
    <source>
        <dbReference type="EMBL" id="KAB1073566.1"/>
    </source>
</evidence>
<dbReference type="RefSeq" id="WP_151004221.1">
    <property type="nucleotide sequence ID" value="NZ_BPQY01000093.1"/>
</dbReference>
<dbReference type="AlphaFoldDB" id="A0A6L3SSM8"/>
<accession>A0A6L3SSM8</accession>
<proteinExistence type="predicted"/>
<comment type="caution">
    <text evidence="1">The sequence shown here is derived from an EMBL/GenBank/DDBJ whole genome shotgun (WGS) entry which is preliminary data.</text>
</comment>
<protein>
    <submittedName>
        <fullName evidence="1">Uncharacterized protein</fullName>
    </submittedName>
</protein>
<dbReference type="EMBL" id="VZZK01000042">
    <property type="protein sequence ID" value="KAB1073566.1"/>
    <property type="molecule type" value="Genomic_DNA"/>
</dbReference>
<sequence>MTQFDYDEPVTIVWNDEIGTNSVQRKATTDICLSEAVRQVMPEWSARPNARLCIIRRDAKRKPLTTYKAVRSIYERPDFPKD</sequence>
<keyword evidence="2" id="KW-1185">Reference proteome</keyword>
<evidence type="ECO:0000313" key="2">
    <source>
        <dbReference type="Proteomes" id="UP000474159"/>
    </source>
</evidence>
<name>A0A6L3SSM8_9HYPH</name>
<dbReference type="Proteomes" id="UP000474159">
    <property type="component" value="Unassembled WGS sequence"/>
</dbReference>
<reference evidence="1 2" key="1">
    <citation type="submission" date="2019-09" db="EMBL/GenBank/DDBJ databases">
        <title>YIM 48816 draft genome.</title>
        <authorList>
            <person name="Jiang L."/>
        </authorList>
    </citation>
    <scope>NUCLEOTIDE SEQUENCE [LARGE SCALE GENOMIC DNA]</scope>
    <source>
        <strain evidence="1 2">YIM 48816</strain>
    </source>
</reference>